<proteinExistence type="predicted"/>
<name>A0A382N1X0_9ZZZZ</name>
<organism evidence="1">
    <name type="scientific">marine metagenome</name>
    <dbReference type="NCBI Taxonomy" id="408172"/>
    <lineage>
        <taxon>unclassified sequences</taxon>
        <taxon>metagenomes</taxon>
        <taxon>ecological metagenomes</taxon>
    </lineage>
</organism>
<dbReference type="EMBL" id="UINC01097240">
    <property type="protein sequence ID" value="SVC54790.1"/>
    <property type="molecule type" value="Genomic_DNA"/>
</dbReference>
<gene>
    <name evidence="1" type="ORF">METZ01_LOCUS307644</name>
</gene>
<accession>A0A382N1X0</accession>
<protein>
    <submittedName>
        <fullName evidence="1">Uncharacterized protein</fullName>
    </submittedName>
</protein>
<evidence type="ECO:0000313" key="1">
    <source>
        <dbReference type="EMBL" id="SVC54790.1"/>
    </source>
</evidence>
<sequence>MSSATVRLELTQGTGHIYLLSLLLLLRLGQATPGEFQVNEDR</sequence>
<feature type="non-terminal residue" evidence="1">
    <location>
        <position position="42"/>
    </location>
</feature>
<reference evidence="1" key="1">
    <citation type="submission" date="2018-05" db="EMBL/GenBank/DDBJ databases">
        <authorList>
            <person name="Lanie J.A."/>
            <person name="Ng W.-L."/>
            <person name="Kazmierczak K.M."/>
            <person name="Andrzejewski T.M."/>
            <person name="Davidsen T.M."/>
            <person name="Wayne K.J."/>
            <person name="Tettelin H."/>
            <person name="Glass J.I."/>
            <person name="Rusch D."/>
            <person name="Podicherti R."/>
            <person name="Tsui H.-C.T."/>
            <person name="Winkler M.E."/>
        </authorList>
    </citation>
    <scope>NUCLEOTIDE SEQUENCE</scope>
</reference>
<dbReference type="AlphaFoldDB" id="A0A382N1X0"/>